<dbReference type="AlphaFoldDB" id="A0A381PRB8"/>
<dbReference type="PANTHER" id="PTHR30327:SF1">
    <property type="entry name" value="UPF0301 PROTEIN YQGE"/>
    <property type="match status" value="1"/>
</dbReference>
<name>A0A381PRB8_9ZZZZ</name>
<dbReference type="GO" id="GO:0005829">
    <property type="term" value="C:cytosol"/>
    <property type="evidence" value="ECO:0007669"/>
    <property type="project" value="TreeGrafter"/>
</dbReference>
<protein>
    <submittedName>
        <fullName evidence="1">Uncharacterized protein</fullName>
    </submittedName>
</protein>
<accession>A0A381PRB8</accession>
<gene>
    <name evidence="1" type="ORF">METZ01_LOCUS20887</name>
</gene>
<dbReference type="HAMAP" id="MF_00758">
    <property type="entry name" value="UPF0301"/>
    <property type="match status" value="1"/>
</dbReference>
<dbReference type="Gene3D" id="3.40.1740.10">
    <property type="entry name" value="VC0467-like"/>
    <property type="match status" value="1"/>
</dbReference>
<dbReference type="Pfam" id="PF02622">
    <property type="entry name" value="DUF179"/>
    <property type="match status" value="1"/>
</dbReference>
<dbReference type="EMBL" id="UINC01001027">
    <property type="protein sequence ID" value="SUZ68033.1"/>
    <property type="molecule type" value="Genomic_DNA"/>
</dbReference>
<organism evidence="1">
    <name type="scientific">marine metagenome</name>
    <dbReference type="NCBI Taxonomy" id="408172"/>
    <lineage>
        <taxon>unclassified sequences</taxon>
        <taxon>metagenomes</taxon>
        <taxon>ecological metagenomes</taxon>
    </lineage>
</organism>
<dbReference type="NCBIfam" id="NF001266">
    <property type="entry name" value="PRK00228.1-1"/>
    <property type="match status" value="1"/>
</dbReference>
<proteinExistence type="inferred from homology"/>
<sequence>VISSSLQHQLLLAMPNQMGTYFGNTLTYICDHNEQGTLGLMINRPTGLALTELLKQFDCSTNVDADLVVVEGGPVQQERGFVLHSADVQTSGSMPVGNELLLTASRDILELIGTGNGPEHYIVALGYAGWGEGQLESELADNAWLTVPATKEILFDTPFPKRVDSAAKSLGINFQLMSPHLGHA</sequence>
<dbReference type="SUPFAM" id="SSF143456">
    <property type="entry name" value="VC0467-like"/>
    <property type="match status" value="1"/>
</dbReference>
<evidence type="ECO:0000313" key="1">
    <source>
        <dbReference type="EMBL" id="SUZ68033.1"/>
    </source>
</evidence>
<feature type="non-terminal residue" evidence="1">
    <location>
        <position position="1"/>
    </location>
</feature>
<dbReference type="PANTHER" id="PTHR30327">
    <property type="entry name" value="UNCHARACTERIZED PROTEIN YQGE"/>
    <property type="match status" value="1"/>
</dbReference>
<reference evidence="1" key="1">
    <citation type="submission" date="2018-05" db="EMBL/GenBank/DDBJ databases">
        <authorList>
            <person name="Lanie J.A."/>
            <person name="Ng W.-L."/>
            <person name="Kazmierczak K.M."/>
            <person name="Andrzejewski T.M."/>
            <person name="Davidsen T.M."/>
            <person name="Wayne K.J."/>
            <person name="Tettelin H."/>
            <person name="Glass J.I."/>
            <person name="Rusch D."/>
            <person name="Podicherti R."/>
            <person name="Tsui H.-C.T."/>
            <person name="Winkler M.E."/>
        </authorList>
    </citation>
    <scope>NUCLEOTIDE SEQUENCE</scope>
</reference>
<dbReference type="InterPro" id="IPR003774">
    <property type="entry name" value="AlgH-like"/>
</dbReference>